<sequence length="55" mass="6691">MAAVTFKLIRLTSTIWYVNATNLMHNIQLHRQINKQVKKRSTRHNHTIKSHFHYY</sequence>
<dbReference type="AlphaFoldDB" id="A0AAU9QV02"/>
<dbReference type="Proteomes" id="UP001295462">
    <property type="component" value="Unassembled WGS sequence"/>
</dbReference>
<evidence type="ECO:0000313" key="2">
    <source>
        <dbReference type="Proteomes" id="UP001295462"/>
    </source>
</evidence>
<gene>
    <name evidence="1" type="ORF">THF1A12_510019</name>
</gene>
<name>A0AAU9QV02_9VIBR</name>
<dbReference type="EMBL" id="CAKMUD010000107">
    <property type="protein sequence ID" value="CAH1602026.1"/>
    <property type="molecule type" value="Genomic_DNA"/>
</dbReference>
<accession>A0AAU9QV02</accession>
<evidence type="ECO:0000313" key="1">
    <source>
        <dbReference type="EMBL" id="CAH1602026.1"/>
    </source>
</evidence>
<reference evidence="1" key="1">
    <citation type="submission" date="2022-01" db="EMBL/GenBank/DDBJ databases">
        <authorList>
            <person name="Lagorce A."/>
        </authorList>
    </citation>
    <scope>NUCLEOTIDE SEQUENCE</scope>
    <source>
        <strain evidence="1">Th15_F1_A12</strain>
    </source>
</reference>
<organism evidence="1 2">
    <name type="scientific">Vibrio jasicida</name>
    <dbReference type="NCBI Taxonomy" id="766224"/>
    <lineage>
        <taxon>Bacteria</taxon>
        <taxon>Pseudomonadati</taxon>
        <taxon>Pseudomonadota</taxon>
        <taxon>Gammaproteobacteria</taxon>
        <taxon>Vibrionales</taxon>
        <taxon>Vibrionaceae</taxon>
        <taxon>Vibrio</taxon>
    </lineage>
</organism>
<proteinExistence type="predicted"/>
<protein>
    <submittedName>
        <fullName evidence="1">Uncharacterized protein</fullName>
    </submittedName>
</protein>
<comment type="caution">
    <text evidence="1">The sequence shown here is derived from an EMBL/GenBank/DDBJ whole genome shotgun (WGS) entry which is preliminary data.</text>
</comment>